<dbReference type="AlphaFoldDB" id="C9SH38"/>
<dbReference type="EC" id="2.3.2.31" evidence="2"/>
<sequence>MSRLEDLDEEVLAIVLRSGLINLNNPGTQYEVSHAIDTALGLAGDEQINIAIMRSVQGQVVASASTSAPTIMPPATKKGAEQPAWIGEAERKRILAHLEAEAGSVDEADDGRGCDTDRLCSICLEVMEPEKQIKLPCGHVWCKKCLCRHLASGLGPGAAWPPKCCDPLATSTIAWLDMPDVLCLWLQAQQQNETPVGEQVHCARPGCGEFIPARLTEQTDATCLVCGENTCRACRRVSHPGRPCTAEAEDEMLKDLMDEKGWSSCPQCSRIIELTAGCNHVTRTRGDQAQLRSTWRPQEARRLMQMLNQTATEDDSDDSSMPSRPWPSGFARRPGRASQRPSSRSMQSSTTVVDPFGNSWAQHTPLARLAQHATAGRDEEVGARQDRGRKTSPSRRPWIGIHGPEHFPPLARPARATLSRQTAGAATGAAPEGLEQGGSQSQQQGRSPSSSRSPRSIRRMYGQPPHSRAFEDPADR</sequence>
<keyword evidence="6 9" id="KW-0863">Zinc-finger</keyword>
<evidence type="ECO:0000256" key="4">
    <source>
        <dbReference type="ARBA" id="ARBA00022723"/>
    </source>
</evidence>
<evidence type="ECO:0000259" key="12">
    <source>
        <dbReference type="PROSITE" id="PS51873"/>
    </source>
</evidence>
<feature type="domain" description="RING-type" evidence="12">
    <location>
        <begin position="116"/>
        <end position="315"/>
    </location>
</feature>
<dbReference type="InterPro" id="IPR013083">
    <property type="entry name" value="Znf_RING/FYVE/PHD"/>
</dbReference>
<evidence type="ECO:0000256" key="3">
    <source>
        <dbReference type="ARBA" id="ARBA00022679"/>
    </source>
</evidence>
<keyword evidence="4" id="KW-0479">Metal-binding</keyword>
<dbReference type="PROSITE" id="PS50089">
    <property type="entry name" value="ZF_RING_2"/>
    <property type="match status" value="1"/>
</dbReference>
<evidence type="ECO:0000256" key="5">
    <source>
        <dbReference type="ARBA" id="ARBA00022737"/>
    </source>
</evidence>
<dbReference type="Pfam" id="PF01485">
    <property type="entry name" value="IBR"/>
    <property type="match status" value="1"/>
</dbReference>
<dbReference type="GO" id="GO:0061630">
    <property type="term" value="F:ubiquitin protein ligase activity"/>
    <property type="evidence" value="ECO:0007669"/>
    <property type="project" value="UniProtKB-EC"/>
</dbReference>
<evidence type="ECO:0000313" key="14">
    <source>
        <dbReference type="Proteomes" id="UP000008698"/>
    </source>
</evidence>
<evidence type="ECO:0000256" key="1">
    <source>
        <dbReference type="ARBA" id="ARBA00001798"/>
    </source>
</evidence>
<proteinExistence type="predicted"/>
<dbReference type="GO" id="GO:0008270">
    <property type="term" value="F:zinc ion binding"/>
    <property type="evidence" value="ECO:0007669"/>
    <property type="project" value="UniProtKB-KW"/>
</dbReference>
<comment type="catalytic activity">
    <reaction evidence="1">
        <text>[E2 ubiquitin-conjugating enzyme]-S-ubiquitinyl-L-cysteine + [acceptor protein]-L-lysine = [E2 ubiquitin-conjugating enzyme]-L-cysteine + [acceptor protein]-N(6)-ubiquitinyl-L-lysine.</text>
        <dbReference type="EC" id="2.3.2.31"/>
    </reaction>
</comment>
<dbReference type="OrthoDB" id="10009520at2759"/>
<dbReference type="GeneID" id="9532481"/>
<dbReference type="STRING" id="526221.C9SH38"/>
<evidence type="ECO:0000256" key="8">
    <source>
        <dbReference type="ARBA" id="ARBA00022833"/>
    </source>
</evidence>
<feature type="compositionally biased region" description="Low complexity" evidence="10">
    <location>
        <begin position="338"/>
        <end position="349"/>
    </location>
</feature>
<evidence type="ECO:0000256" key="9">
    <source>
        <dbReference type="PROSITE-ProRule" id="PRU00175"/>
    </source>
</evidence>
<dbReference type="RefSeq" id="XP_003005788.1">
    <property type="nucleotide sequence ID" value="XM_003005742.1"/>
</dbReference>
<evidence type="ECO:0000313" key="13">
    <source>
        <dbReference type="EMBL" id="EEY17632.1"/>
    </source>
</evidence>
<dbReference type="eggNOG" id="KOG1812">
    <property type="taxonomic scope" value="Eukaryota"/>
</dbReference>
<dbReference type="Gene3D" id="3.30.40.10">
    <property type="entry name" value="Zinc/RING finger domain, C3HC4 (zinc finger)"/>
    <property type="match status" value="1"/>
</dbReference>
<dbReference type="GO" id="GO:0016567">
    <property type="term" value="P:protein ubiquitination"/>
    <property type="evidence" value="ECO:0007669"/>
    <property type="project" value="InterPro"/>
</dbReference>
<evidence type="ECO:0000256" key="10">
    <source>
        <dbReference type="SAM" id="MobiDB-lite"/>
    </source>
</evidence>
<dbReference type="PROSITE" id="PS51873">
    <property type="entry name" value="TRIAD"/>
    <property type="match status" value="1"/>
</dbReference>
<accession>C9SH38</accession>
<name>C9SH38_VERA1</name>
<dbReference type="PANTHER" id="PTHR11685">
    <property type="entry name" value="RBR FAMILY RING FINGER AND IBR DOMAIN-CONTAINING"/>
    <property type="match status" value="1"/>
</dbReference>
<dbReference type="HOGENOM" id="CLU_573906_0_0_1"/>
<reference evidence="14" key="1">
    <citation type="journal article" date="2011" name="PLoS Pathog.">
        <title>Comparative genomics yields insights into niche adaptation of plant vascular wilt pathogens.</title>
        <authorList>
            <person name="Klosterman S.J."/>
            <person name="Subbarao K.V."/>
            <person name="Kang S."/>
            <person name="Veronese P."/>
            <person name="Gold S.E."/>
            <person name="Thomma B.P.H.J."/>
            <person name="Chen Z."/>
            <person name="Henrissat B."/>
            <person name="Lee Y.-H."/>
            <person name="Park J."/>
            <person name="Garcia-Pedrajas M.D."/>
            <person name="Barbara D.J."/>
            <person name="Anchieta A."/>
            <person name="de Jonge R."/>
            <person name="Santhanam P."/>
            <person name="Maruthachalam K."/>
            <person name="Atallah Z."/>
            <person name="Amyotte S.G."/>
            <person name="Paz Z."/>
            <person name="Inderbitzin P."/>
            <person name="Hayes R.J."/>
            <person name="Heiman D.I."/>
            <person name="Young S."/>
            <person name="Zeng Q."/>
            <person name="Engels R."/>
            <person name="Galagan J."/>
            <person name="Cuomo C.A."/>
            <person name="Dobinson K.F."/>
            <person name="Ma L.-J."/>
        </authorList>
    </citation>
    <scope>NUCLEOTIDE SEQUENCE [LARGE SCALE GENOMIC DNA]</scope>
    <source>
        <strain evidence="14">VaMs.102 / ATCC MYA-4576 / FGSC 10136</strain>
    </source>
</reference>
<keyword evidence="7" id="KW-0833">Ubl conjugation pathway</keyword>
<feature type="region of interest" description="Disordered" evidence="10">
    <location>
        <begin position="310"/>
        <end position="359"/>
    </location>
</feature>
<gene>
    <name evidence="13" type="ORF">VDBG_03741</name>
</gene>
<dbReference type="SUPFAM" id="SSF57850">
    <property type="entry name" value="RING/U-box"/>
    <property type="match status" value="2"/>
</dbReference>
<keyword evidence="8" id="KW-0862">Zinc</keyword>
<feature type="compositionally biased region" description="Low complexity" evidence="10">
    <location>
        <begin position="437"/>
        <end position="454"/>
    </location>
</feature>
<evidence type="ECO:0000256" key="6">
    <source>
        <dbReference type="ARBA" id="ARBA00022771"/>
    </source>
</evidence>
<feature type="region of interest" description="Disordered" evidence="10">
    <location>
        <begin position="371"/>
        <end position="476"/>
    </location>
</feature>
<keyword evidence="5" id="KW-0677">Repeat</keyword>
<keyword evidence="3" id="KW-0808">Transferase</keyword>
<keyword evidence="14" id="KW-1185">Reference proteome</keyword>
<feature type="domain" description="RING-type" evidence="11">
    <location>
        <begin position="120"/>
        <end position="146"/>
    </location>
</feature>
<evidence type="ECO:0000259" key="11">
    <source>
        <dbReference type="PROSITE" id="PS50089"/>
    </source>
</evidence>
<dbReference type="InterPro" id="IPR044066">
    <property type="entry name" value="TRIAD_supradom"/>
</dbReference>
<feature type="compositionally biased region" description="Basic and acidic residues" evidence="10">
    <location>
        <begin position="375"/>
        <end position="389"/>
    </location>
</feature>
<dbReference type="InterPro" id="IPR031127">
    <property type="entry name" value="E3_UB_ligase_RBR"/>
</dbReference>
<dbReference type="InterPro" id="IPR001841">
    <property type="entry name" value="Znf_RING"/>
</dbReference>
<dbReference type="InterPro" id="IPR002867">
    <property type="entry name" value="IBR_dom"/>
</dbReference>
<dbReference type="Gene3D" id="1.20.120.1750">
    <property type="match status" value="1"/>
</dbReference>
<dbReference type="Proteomes" id="UP000008698">
    <property type="component" value="Unassembled WGS sequence"/>
</dbReference>
<dbReference type="InterPro" id="IPR027370">
    <property type="entry name" value="Znf-RING_euk"/>
</dbReference>
<organism evidence="14">
    <name type="scientific">Verticillium alfalfae (strain VaMs.102 / ATCC MYA-4576 / FGSC 10136)</name>
    <name type="common">Verticillium wilt of alfalfa</name>
    <name type="synonym">Verticillium albo-atrum</name>
    <dbReference type="NCBI Taxonomy" id="526221"/>
    <lineage>
        <taxon>Eukaryota</taxon>
        <taxon>Fungi</taxon>
        <taxon>Dikarya</taxon>
        <taxon>Ascomycota</taxon>
        <taxon>Pezizomycotina</taxon>
        <taxon>Sordariomycetes</taxon>
        <taxon>Hypocreomycetidae</taxon>
        <taxon>Glomerellales</taxon>
        <taxon>Plectosphaerellaceae</taxon>
        <taxon>Verticillium</taxon>
    </lineage>
</organism>
<dbReference type="CDD" id="cd20335">
    <property type="entry name" value="BRcat_RBR"/>
    <property type="match status" value="1"/>
</dbReference>
<evidence type="ECO:0000256" key="7">
    <source>
        <dbReference type="ARBA" id="ARBA00022786"/>
    </source>
</evidence>
<dbReference type="EMBL" id="DS985217">
    <property type="protein sequence ID" value="EEY17632.1"/>
    <property type="molecule type" value="Genomic_DNA"/>
</dbReference>
<dbReference type="Pfam" id="PF13445">
    <property type="entry name" value="zf-RING_UBOX"/>
    <property type="match status" value="1"/>
</dbReference>
<protein>
    <recommendedName>
        <fullName evidence="2">RBR-type E3 ubiquitin transferase</fullName>
        <ecNumber evidence="2">2.3.2.31</ecNumber>
    </recommendedName>
</protein>
<evidence type="ECO:0000256" key="2">
    <source>
        <dbReference type="ARBA" id="ARBA00012251"/>
    </source>
</evidence>
<dbReference type="KEGG" id="val:VDBG_03741"/>